<evidence type="ECO:0000313" key="4">
    <source>
        <dbReference type="Proteomes" id="UP000240957"/>
    </source>
</evidence>
<proteinExistence type="predicted"/>
<sequence>MHYILGVRHHGPGSARSVLNALEQLQPDCILIEGPPDANDRIAQLSHAEIEPPIALLINTPVQKDERPRAVFYPFAEFSPEWQALQFALKYQIHTEFMDLACQHRFALEKQAEEARQALEAEQQIDSEEEKSEESVDEHVDETLTDAASDESASENESTDEDEEDAFEISDEERKFLQYRHDPIALLAHQAGYQDSERFWEHLVEQQPHAGDMFQSINEAMAEIRDYLNSLNPNTELDDDQLIEQYREASMRKIIRQAQKQGFERIVVICGAWHAPVLVDLKTSLKDDNQLLKGLPKTKIESAWIAWTHGRLHRHSGYGAGIQAVGWYAHLWKHYQQALEGKVDAEKISIDWLSQFANALREAGHDASSAQIIDATQLIQSLLQLRERRIPDLDDLTEAIRSVLHHGYDLPEPIMNQMLLAEKLGHLPEDYSELPIQQDFLKQCKSLRLKLEAVHRGVELDLRQPFDLSKSQFFHRVNLLGLAWAELQNYSSGRGNYKENWQLSWQPESSLYLNEMSLWGYTIADAAASYIQDKIEHSDDLSTVAKYIEQILLAGLDRSLPVALQRLQSLSTLHQDPDVLLATLTPLVTALRYGSVRQFSEHELFQIIQQLSIRLMLSLPQYCQSINDDMAKQTAQQLNSLYLLLQRLDNATLNQYWQDLILKLLQQTYMNGYLHGSVTKLAKQQQLLDLDEIEHYLSQALSVGQTVDYSAGWFEGFISDQALLLLHEDNLWNLVNAWLGDLPEEQFINILPILRRSTSDFSPSESAKIAEKAASGVTVHIAQLPHQFNLERGYNTLLSLRNLLHPQPVCVDGAEKADLKEGSDVTN</sequence>
<dbReference type="Proteomes" id="UP000240957">
    <property type="component" value="Unassembled WGS sequence"/>
</dbReference>
<reference evidence="5" key="3">
    <citation type="journal article" date="2019" name="Int. J. Syst. Evol. Microbiol.">
        <title>The Global Catalogue of Microorganisms (GCM) 10K type strain sequencing project: providing services to taxonomists for standard genome sequencing and annotation.</title>
        <authorList>
            <consortium name="The Broad Institute Genomics Platform"/>
            <consortium name="The Broad Institute Genome Sequencing Center for Infectious Disease"/>
            <person name="Wu L."/>
            <person name="Ma J."/>
        </authorList>
    </citation>
    <scope>NUCLEOTIDE SEQUENCE [LARGE SCALE GENOMIC DNA]</scope>
    <source>
        <strain evidence="5">KCTC 62575</strain>
    </source>
</reference>
<comment type="caution">
    <text evidence="3">The sequence shown here is derived from an EMBL/GenBank/DDBJ whole genome shotgun (WGS) entry which is preliminary data.</text>
</comment>
<dbReference type="PANTHER" id="PTHR30634:SF14">
    <property type="match status" value="1"/>
</dbReference>
<feature type="compositionally biased region" description="Acidic residues" evidence="1">
    <location>
        <begin position="123"/>
        <end position="132"/>
    </location>
</feature>
<dbReference type="EMBL" id="PYIX02000015">
    <property type="protein sequence ID" value="RFC83566.1"/>
    <property type="molecule type" value="Genomic_DNA"/>
</dbReference>
<dbReference type="InterPro" id="IPR050458">
    <property type="entry name" value="LolB"/>
</dbReference>
<feature type="compositionally biased region" description="Basic and acidic residues" evidence="1">
    <location>
        <begin position="133"/>
        <end position="142"/>
    </location>
</feature>
<dbReference type="PANTHER" id="PTHR30634">
    <property type="entry name" value="OUTER MEMBRANE LOLAB LIPOPROTEIN INSERTION APPARATUS"/>
    <property type="match status" value="1"/>
</dbReference>
<dbReference type="EMBL" id="JBHRSF010000007">
    <property type="protein sequence ID" value="MFC2994456.1"/>
    <property type="molecule type" value="Genomic_DNA"/>
</dbReference>
<name>A0A371YQ26_9GAMM</name>
<evidence type="ECO:0000256" key="1">
    <source>
        <dbReference type="SAM" id="MobiDB-lite"/>
    </source>
</evidence>
<accession>A0A371YQ26</accession>
<dbReference type="OrthoDB" id="9768066at2"/>
<gene>
    <name evidence="2" type="ORF">ACFODO_04060</name>
    <name evidence="3" type="ORF">C9E89_010475</name>
</gene>
<organism evidence="3 4">
    <name type="scientific">Acinetobacter sichuanensis</name>
    <dbReference type="NCBI Taxonomy" id="2136183"/>
    <lineage>
        <taxon>Bacteria</taxon>
        <taxon>Pseudomonadati</taxon>
        <taxon>Pseudomonadota</taxon>
        <taxon>Gammaproteobacteria</taxon>
        <taxon>Moraxellales</taxon>
        <taxon>Moraxellaceae</taxon>
        <taxon>Acinetobacter</taxon>
    </lineage>
</organism>
<dbReference type="RefSeq" id="WP_107008211.1">
    <property type="nucleotide sequence ID" value="NZ_JBHRSF010000007.1"/>
</dbReference>
<reference evidence="2" key="1">
    <citation type="journal article" date="2014" name="Int. J. Syst. Evol. Microbiol.">
        <title>Complete genome of a new Firmicutes species belonging to the dominant human colonic microbiota ('Ruminococcus bicirculans') reveals two chromosomes and a selective capacity to utilize plant glucans.</title>
        <authorList>
            <consortium name="NISC Comparative Sequencing Program"/>
            <person name="Wegmann U."/>
            <person name="Louis P."/>
            <person name="Goesmann A."/>
            <person name="Henrissat B."/>
            <person name="Duncan S.H."/>
            <person name="Flint H.J."/>
        </authorList>
    </citation>
    <scope>NUCLEOTIDE SEQUENCE</scope>
    <source>
        <strain evidence="2">KCTC 62575</strain>
    </source>
</reference>
<dbReference type="AlphaFoldDB" id="A0A371YQ26"/>
<reference evidence="3 4" key="2">
    <citation type="submission" date="2018-08" db="EMBL/GenBank/DDBJ databases">
        <title>The draft genome of Acinetobacter sichuanensis strain WCHAc060041.</title>
        <authorList>
            <person name="Qin J."/>
            <person name="Feng Y."/>
            <person name="Zong Z."/>
        </authorList>
    </citation>
    <scope>NUCLEOTIDE SEQUENCE [LARGE SCALE GENOMIC DNA]</scope>
    <source>
        <strain evidence="3 4">WCHAc060041</strain>
    </source>
</reference>
<evidence type="ECO:0000313" key="3">
    <source>
        <dbReference type="EMBL" id="RFC83566.1"/>
    </source>
</evidence>
<dbReference type="InterPro" id="IPR043737">
    <property type="entry name" value="DUF5682"/>
</dbReference>
<dbReference type="Pfam" id="PF18934">
    <property type="entry name" value="DUF5682"/>
    <property type="match status" value="1"/>
</dbReference>
<dbReference type="Proteomes" id="UP001595455">
    <property type="component" value="Unassembled WGS sequence"/>
</dbReference>
<keyword evidence="5" id="KW-1185">Reference proteome</keyword>
<evidence type="ECO:0000313" key="2">
    <source>
        <dbReference type="EMBL" id="MFC2994456.1"/>
    </source>
</evidence>
<protein>
    <submittedName>
        <fullName evidence="2">DUF5682 family protein</fullName>
    </submittedName>
</protein>
<reference evidence="2" key="4">
    <citation type="submission" date="2024-09" db="EMBL/GenBank/DDBJ databases">
        <authorList>
            <person name="Sun Q."/>
            <person name="Mori K."/>
        </authorList>
    </citation>
    <scope>NUCLEOTIDE SEQUENCE</scope>
    <source>
        <strain evidence="2">KCTC 62575</strain>
    </source>
</reference>
<evidence type="ECO:0000313" key="5">
    <source>
        <dbReference type="Proteomes" id="UP001595455"/>
    </source>
</evidence>
<feature type="region of interest" description="Disordered" evidence="1">
    <location>
        <begin position="117"/>
        <end position="168"/>
    </location>
</feature>
<feature type="compositionally biased region" description="Acidic residues" evidence="1">
    <location>
        <begin position="143"/>
        <end position="168"/>
    </location>
</feature>